<feature type="transmembrane region" description="Helical" evidence="1">
    <location>
        <begin position="12"/>
        <end position="31"/>
    </location>
</feature>
<dbReference type="Gene3D" id="3.40.720.10">
    <property type="entry name" value="Alkaline Phosphatase, subunit A"/>
    <property type="match status" value="1"/>
</dbReference>
<dbReference type="Pfam" id="PF00884">
    <property type="entry name" value="Sulfatase"/>
    <property type="match status" value="1"/>
</dbReference>
<evidence type="ECO:0000259" key="2">
    <source>
        <dbReference type="Pfam" id="PF00884"/>
    </source>
</evidence>
<proteinExistence type="predicted"/>
<evidence type="ECO:0000259" key="3">
    <source>
        <dbReference type="Pfam" id="PF11893"/>
    </source>
</evidence>
<keyword evidence="1" id="KW-0472">Membrane</keyword>
<evidence type="ECO:0000313" key="5">
    <source>
        <dbReference type="Proteomes" id="UP001199044"/>
    </source>
</evidence>
<dbReference type="CDD" id="cd16148">
    <property type="entry name" value="sulfatase_like"/>
    <property type="match status" value="1"/>
</dbReference>
<dbReference type="EMBL" id="JAIWIU010000066">
    <property type="protein sequence ID" value="MCA2016624.1"/>
    <property type="molecule type" value="Genomic_DNA"/>
</dbReference>
<feature type="transmembrane region" description="Helical" evidence="1">
    <location>
        <begin position="43"/>
        <end position="71"/>
    </location>
</feature>
<keyword evidence="1" id="KW-0812">Transmembrane</keyword>
<gene>
    <name evidence="4" type="ORF">LDJ79_10925</name>
</gene>
<dbReference type="Proteomes" id="UP001199044">
    <property type="component" value="Unassembled WGS sequence"/>
</dbReference>
<feature type="transmembrane region" description="Helical" evidence="1">
    <location>
        <begin position="158"/>
        <end position="180"/>
    </location>
</feature>
<dbReference type="SUPFAM" id="SSF53649">
    <property type="entry name" value="Alkaline phosphatase-like"/>
    <property type="match status" value="1"/>
</dbReference>
<dbReference type="InterPro" id="IPR024588">
    <property type="entry name" value="YejM_N"/>
</dbReference>
<reference evidence="5" key="1">
    <citation type="submission" date="2023-07" db="EMBL/GenBank/DDBJ databases">
        <title>Molecular identification of indigenous halophilic bacteria isolated from red sea cost, biodegradation of synthetic dyes and assessment of degraded metabolite toxicity.</title>
        <authorList>
            <person name="Chaieb K."/>
            <person name="Altayb H.N."/>
        </authorList>
    </citation>
    <scope>NUCLEOTIDE SEQUENCE [LARGE SCALE GENOMIC DNA]</scope>
    <source>
        <strain evidence="5">K20</strain>
    </source>
</reference>
<evidence type="ECO:0000256" key="1">
    <source>
        <dbReference type="SAM" id="Phobius"/>
    </source>
</evidence>
<comment type="caution">
    <text evidence="4">The sequence shown here is derived from an EMBL/GenBank/DDBJ whole genome shotgun (WGS) entry which is preliminary data.</text>
</comment>
<feature type="transmembrane region" description="Helical" evidence="1">
    <location>
        <begin position="121"/>
        <end position="146"/>
    </location>
</feature>
<organism evidence="4 5">
    <name type="scientific">Vibrio tritonius</name>
    <dbReference type="NCBI Taxonomy" id="1435069"/>
    <lineage>
        <taxon>Bacteria</taxon>
        <taxon>Pseudomonadati</taxon>
        <taxon>Pseudomonadota</taxon>
        <taxon>Gammaproteobacteria</taxon>
        <taxon>Vibrionales</taxon>
        <taxon>Vibrionaceae</taxon>
        <taxon>Vibrio</taxon>
    </lineage>
</organism>
<dbReference type="InterPro" id="IPR000917">
    <property type="entry name" value="Sulfatase_N"/>
</dbReference>
<dbReference type="RefSeq" id="WP_225250595.1">
    <property type="nucleotide sequence ID" value="NZ_JAIWIU010000066.1"/>
</dbReference>
<sequence>MKNVKSKYTTLGLFALVNALIAILIAMRYFQYLPVIPTDGIGFIYLVTAVLGHISMLAGVIALVGLLVMWLPFGVARCLVALLATLSLAALTIDTFVFAQYRFHINAVVLNMVLSGQIVEFALPTWLKVIGSFVALWLMQWWLVGVTHRYLTPMRWRFGKAFSGLIVVCVLVSSGIHVWASANGRQSVLMTDRYLPLYYPLTANSLMKKMGWVDLQALANEKSLKNSSKKSDLHYPKSPLQTESVAKPLNVVFLVIDSWRYDSFTPEVSPNLWRYAQQGRIYQHHISTGNATRAGIFGLFYGIPSTYWQAFLANQRSPVLMDRMQQLGYDIQAFGSAKITNPEFNQTVFRHVPNLRLESDGNSPYQRDEDVNHDWMQWFEHRDTSKPSFSFLFYDAPHGYDFPADYSPTFEPMLKDVDYLKLNNDFDPKPFMNRYKTSVHFTDGLAGQVLDKLKASGQLDNTVVIITGDHGQELNDNKLNYWGHNSNFTNYQVHVPFVVLAPGIKVGEELNMTSHQDVAPTLLHHFLGVTSPIADYSTGVDLLDPVAKRDWIISAKYSGYAVITDKTILEVSSVTGGYELLDKTNRPISDAKPNFSQLQAALEEISRFSK</sequence>
<feature type="transmembrane region" description="Helical" evidence="1">
    <location>
        <begin position="78"/>
        <end position="101"/>
    </location>
</feature>
<dbReference type="InterPro" id="IPR052701">
    <property type="entry name" value="GAG_Ulvan_Degrading_Sulfatases"/>
</dbReference>
<dbReference type="InterPro" id="IPR017850">
    <property type="entry name" value="Alkaline_phosphatase_core_sf"/>
</dbReference>
<feature type="domain" description="Inner membrane protein YejM N-terminal" evidence="3">
    <location>
        <begin position="2"/>
        <end position="241"/>
    </location>
</feature>
<name>A0ABS7YQA5_9VIBR</name>
<dbReference type="PANTHER" id="PTHR43751">
    <property type="entry name" value="SULFATASE"/>
    <property type="match status" value="1"/>
</dbReference>
<dbReference type="InterPro" id="IPR012159">
    <property type="entry name" value="YejM-like"/>
</dbReference>
<keyword evidence="1" id="KW-1133">Transmembrane helix</keyword>
<dbReference type="PIRSF" id="PIRSF004950">
    <property type="entry name" value="Mmb_sulf_HI0842"/>
    <property type="match status" value="1"/>
</dbReference>
<keyword evidence="5" id="KW-1185">Reference proteome</keyword>
<feature type="domain" description="Sulfatase N-terminal" evidence="2">
    <location>
        <begin position="250"/>
        <end position="528"/>
    </location>
</feature>
<dbReference type="Pfam" id="PF11893">
    <property type="entry name" value="DUF3413"/>
    <property type="match status" value="1"/>
</dbReference>
<protein>
    <submittedName>
        <fullName evidence="4">DUF3413 domain-containing protein</fullName>
    </submittedName>
</protein>
<accession>A0ABS7YQA5</accession>
<evidence type="ECO:0000313" key="4">
    <source>
        <dbReference type="EMBL" id="MCA2016624.1"/>
    </source>
</evidence>
<dbReference type="PANTHER" id="PTHR43751:SF3">
    <property type="entry name" value="SULFATASE N-TERMINAL DOMAIN-CONTAINING PROTEIN"/>
    <property type="match status" value="1"/>
</dbReference>